<feature type="non-terminal residue" evidence="1">
    <location>
        <position position="238"/>
    </location>
</feature>
<dbReference type="AlphaFoldDB" id="A0A8T2IAZ8"/>
<dbReference type="Proteomes" id="UP000812440">
    <property type="component" value="Unassembled WGS sequence"/>
</dbReference>
<evidence type="ECO:0000313" key="1">
    <source>
        <dbReference type="EMBL" id="KAG8429739.1"/>
    </source>
</evidence>
<gene>
    <name evidence="1" type="ORF">GDO86_019343</name>
</gene>
<name>A0A8T2IAZ8_9PIPI</name>
<proteinExistence type="predicted"/>
<keyword evidence="2" id="KW-1185">Reference proteome</keyword>
<accession>A0A8T2IAZ8</accession>
<protein>
    <submittedName>
        <fullName evidence="1">Uncharacterized protein</fullName>
    </submittedName>
</protein>
<organism evidence="1 2">
    <name type="scientific">Hymenochirus boettgeri</name>
    <name type="common">Congo dwarf clawed frog</name>
    <dbReference type="NCBI Taxonomy" id="247094"/>
    <lineage>
        <taxon>Eukaryota</taxon>
        <taxon>Metazoa</taxon>
        <taxon>Chordata</taxon>
        <taxon>Craniata</taxon>
        <taxon>Vertebrata</taxon>
        <taxon>Euteleostomi</taxon>
        <taxon>Amphibia</taxon>
        <taxon>Batrachia</taxon>
        <taxon>Anura</taxon>
        <taxon>Pipoidea</taxon>
        <taxon>Pipidae</taxon>
        <taxon>Pipinae</taxon>
        <taxon>Hymenochirus</taxon>
    </lineage>
</organism>
<dbReference type="OrthoDB" id="20524at2759"/>
<reference evidence="1" key="1">
    <citation type="thesis" date="2020" institute="ProQuest LLC" country="789 East Eisenhower Parkway, Ann Arbor, MI, USA">
        <title>Comparative Genomics and Chromosome Evolution.</title>
        <authorList>
            <person name="Mudd A.B."/>
        </authorList>
    </citation>
    <scope>NUCLEOTIDE SEQUENCE</scope>
    <source>
        <strain evidence="1">Female2</strain>
        <tissue evidence="1">Blood</tissue>
    </source>
</reference>
<comment type="caution">
    <text evidence="1">The sequence shown here is derived from an EMBL/GenBank/DDBJ whole genome shotgun (WGS) entry which is preliminary data.</text>
</comment>
<sequence>SPDCSSPSCTESTKEDSLEIKTASFLTLGEDSGMTVKGNKDVIMMNEGSSLSLMKPLNNRRTSEPEAPIISTINTRHSDPTKPTNVEKEWKWKVPETPNHIFQTEGKRKSVEPSAYPISRRLSPPGTSVKKYDPLFLCRTPVNKSSEDYMNCFRTPVVNTHLGPLSTPNNLLNYQQPQIPAVHPCFNAISTPLSSSDYIVVKGRTYAVLKQIGTGGSSKVLNNFELFYVIILYPNFKA</sequence>
<dbReference type="EMBL" id="JAACNH010003336">
    <property type="protein sequence ID" value="KAG8429739.1"/>
    <property type="molecule type" value="Genomic_DNA"/>
</dbReference>
<evidence type="ECO:0000313" key="2">
    <source>
        <dbReference type="Proteomes" id="UP000812440"/>
    </source>
</evidence>